<keyword evidence="2" id="KW-1185">Reference proteome</keyword>
<accession>A0A9W8YIF2</accession>
<evidence type="ECO:0000313" key="1">
    <source>
        <dbReference type="EMBL" id="KAJ4376188.1"/>
    </source>
</evidence>
<reference evidence="1" key="1">
    <citation type="submission" date="2022-10" db="EMBL/GenBank/DDBJ databases">
        <title>Tapping the CABI collections for fungal endophytes: first genome assemblies for Collariella, Neodidymelliopsis, Ascochyta clinopodiicola, Didymella pomorum, Didymosphaeria variabile, Neocosmospora piperis and Neocucurbitaria cava.</title>
        <authorList>
            <person name="Hill R."/>
        </authorList>
    </citation>
    <scope>NUCLEOTIDE SEQUENCE</scope>
    <source>
        <strain evidence="1">IMI 356814</strain>
    </source>
</reference>
<comment type="caution">
    <text evidence="1">The sequence shown here is derived from an EMBL/GenBank/DDBJ whole genome shotgun (WGS) entry which is preliminary data.</text>
</comment>
<sequence>MLLLVARQWQVLRGAPAVPSALCRSQRLSRPAFAATTRSYAQHSKPDEKKPWQPVPLNGAIIIPTSIPNTQPADLIHFIKPIVRERITKETFCVLFVTPAFAPWLLKDEIFLQQALARAYGELWKDSTNENPIDVHIQALCAVVDKLPAGRRFKSRATVEDEIMCRTKLPPVAEAGFEGIAYVTLPDTASVSSSGTAPSDNGAVDFIVNEGTTNDSVSNDTLRLPLANTVFQTGTRTTMMLSSWKPHHTTGRLELISKMNISHHGIRITGRDRSVDRIMSSLSIPLVPLTVPRRVEGCMGNIIRRVVGAEGKSVTASSELEEIVPQFFKSRGEPAQTTTAWALVIPRSLTDTTNSRTMRLLAKLLKKSEKGQNKRDELWGRLWRSEPPLWNNLASKAVAEGARLHRVLSGGGGWGKKAGLLSLDPVPASDAADQSSVDGFPGMLGDPEDFASTLTPVVHDGDLIQFFISPKPRIDAAGKEVNSQEKLSVLSKDNTWWGWELGTIPSTLDSMPGGSWQHTASPSEWVSVFRNSFGALAEGGLMLTRRLPGKKGDPSPAIGITMVDVPCSRFWAVELAEKVGSVEDVGEPKNVE</sequence>
<organism evidence="1 2">
    <name type="scientific">Neocucurbitaria cava</name>
    <dbReference type="NCBI Taxonomy" id="798079"/>
    <lineage>
        <taxon>Eukaryota</taxon>
        <taxon>Fungi</taxon>
        <taxon>Dikarya</taxon>
        <taxon>Ascomycota</taxon>
        <taxon>Pezizomycotina</taxon>
        <taxon>Dothideomycetes</taxon>
        <taxon>Pleosporomycetidae</taxon>
        <taxon>Pleosporales</taxon>
        <taxon>Pleosporineae</taxon>
        <taxon>Cucurbitariaceae</taxon>
        <taxon>Neocucurbitaria</taxon>
    </lineage>
</organism>
<dbReference type="AlphaFoldDB" id="A0A9W8YIF2"/>
<name>A0A9W8YIF2_9PLEO</name>
<dbReference type="OrthoDB" id="1744869at2759"/>
<evidence type="ECO:0000313" key="2">
    <source>
        <dbReference type="Proteomes" id="UP001140560"/>
    </source>
</evidence>
<proteinExistence type="predicted"/>
<protein>
    <submittedName>
        <fullName evidence="1">Uncharacterized protein</fullName>
    </submittedName>
</protein>
<gene>
    <name evidence="1" type="ORF">N0V83_001469</name>
</gene>
<dbReference type="Proteomes" id="UP001140560">
    <property type="component" value="Unassembled WGS sequence"/>
</dbReference>
<dbReference type="EMBL" id="JAPEUY010000002">
    <property type="protein sequence ID" value="KAJ4376188.1"/>
    <property type="molecule type" value="Genomic_DNA"/>
</dbReference>